<evidence type="ECO:0000313" key="1">
    <source>
        <dbReference type="EMBL" id="OHA52535.1"/>
    </source>
</evidence>
<dbReference type="EMBL" id="MHSW01000008">
    <property type="protein sequence ID" value="OHA52535.1"/>
    <property type="molecule type" value="Genomic_DNA"/>
</dbReference>
<proteinExistence type="predicted"/>
<dbReference type="AlphaFoldDB" id="A0A1G2PW42"/>
<accession>A0A1G2PW42</accession>
<dbReference type="Proteomes" id="UP000176951">
    <property type="component" value="Unassembled WGS sequence"/>
</dbReference>
<protein>
    <submittedName>
        <fullName evidence="1">Uncharacterized protein</fullName>
    </submittedName>
</protein>
<comment type="caution">
    <text evidence="1">The sequence shown here is derived from an EMBL/GenBank/DDBJ whole genome shotgun (WGS) entry which is preliminary data.</text>
</comment>
<evidence type="ECO:0000313" key="2">
    <source>
        <dbReference type="Proteomes" id="UP000176951"/>
    </source>
</evidence>
<reference evidence="1 2" key="1">
    <citation type="journal article" date="2016" name="Nat. Commun.">
        <title>Thousands of microbial genomes shed light on interconnected biogeochemical processes in an aquifer system.</title>
        <authorList>
            <person name="Anantharaman K."/>
            <person name="Brown C.T."/>
            <person name="Hug L.A."/>
            <person name="Sharon I."/>
            <person name="Castelle C.J."/>
            <person name="Probst A.J."/>
            <person name="Thomas B.C."/>
            <person name="Singh A."/>
            <person name="Wilkins M.J."/>
            <person name="Karaoz U."/>
            <person name="Brodie E.L."/>
            <person name="Williams K.H."/>
            <person name="Hubbard S.S."/>
            <person name="Banfield J.F."/>
        </authorList>
    </citation>
    <scope>NUCLEOTIDE SEQUENCE [LARGE SCALE GENOMIC DNA]</scope>
</reference>
<gene>
    <name evidence="1" type="ORF">A3A97_03930</name>
</gene>
<organism evidence="1 2">
    <name type="scientific">Candidatus Terrybacteria bacterium RIFCSPLOWO2_01_FULL_40_23</name>
    <dbReference type="NCBI Taxonomy" id="1802366"/>
    <lineage>
        <taxon>Bacteria</taxon>
        <taxon>Candidatus Terryibacteriota</taxon>
    </lineage>
</organism>
<sequence>MCQVGYIDTILTKITMEFGRQLNNEILELLEDTKREFLLRLEGQEFFKFSIFPTGVSVENPNDAQKTRAVIDKKRKILLKLADMGAIEIKPDTDEIDGYESAFLIKVNPKRFAEIHNQVSKQKGLTSDTRLFTPDVKPQAEISGLAVYGDGSIRYKGEAVEMRSQLKELCRLFITNHNRLIMVDDIKDELISANKREHTSFTTIAKYVSELHGILRVHFKKDVISNQKKEGWWFKP</sequence>
<name>A0A1G2PW42_9BACT</name>